<sequence length="222" mass="25935">MNYLYKFWPRPEIETKKKVEQYLAYMAARGYQFESAGLCLASFKKGEPQEQCYCVDFFRDLGQAKDEYLQLCGDSGWEYIDSTSYVYYFRNKSEIESPVPLHTDAQVEKNNFDDTYRNGRVGTVFCIAYVLIILCGFIIYGPEDIISEFFLSTKTIFLFYLPLVLFVSTFIYGQKKKRKIKDGNPAKRYEVFLNISPLLYLSLLLVMMQVGSIVIYIVEKLM</sequence>
<dbReference type="EMBL" id="JAOSHN010000007">
    <property type="protein sequence ID" value="MCU7379938.1"/>
    <property type="molecule type" value="Genomic_DNA"/>
</dbReference>
<evidence type="ECO:0000313" key="2">
    <source>
        <dbReference type="EMBL" id="MCU7379938.1"/>
    </source>
</evidence>
<dbReference type="Pfam" id="PF11193">
    <property type="entry name" value="DUF2812"/>
    <property type="match status" value="1"/>
</dbReference>
<comment type="caution">
    <text evidence="2">The sequence shown here is derived from an EMBL/GenBank/DDBJ whole genome shotgun (WGS) entry which is preliminary data.</text>
</comment>
<protein>
    <submittedName>
        <fullName evidence="2">DUF2812 domain-containing protein</fullName>
    </submittedName>
</protein>
<organism evidence="2 3">
    <name type="scientific">Hominibacterium faecale</name>
    <dbReference type="NCBI Taxonomy" id="2839743"/>
    <lineage>
        <taxon>Bacteria</taxon>
        <taxon>Bacillati</taxon>
        <taxon>Bacillota</taxon>
        <taxon>Clostridia</taxon>
        <taxon>Peptostreptococcales</taxon>
        <taxon>Anaerovoracaceae</taxon>
        <taxon>Hominibacterium</taxon>
    </lineage>
</organism>
<keyword evidence="1" id="KW-0812">Transmembrane</keyword>
<evidence type="ECO:0000313" key="3">
    <source>
        <dbReference type="Proteomes" id="UP001065549"/>
    </source>
</evidence>
<proteinExistence type="predicted"/>
<gene>
    <name evidence="2" type="ORF">OBO34_16480</name>
</gene>
<feature type="transmembrane region" description="Helical" evidence="1">
    <location>
        <begin position="121"/>
        <end position="140"/>
    </location>
</feature>
<keyword evidence="1" id="KW-0472">Membrane</keyword>
<keyword evidence="3" id="KW-1185">Reference proteome</keyword>
<reference evidence="2" key="1">
    <citation type="submission" date="2022-09" db="EMBL/GenBank/DDBJ databases">
        <title>Culturomic study of gut microbiota in children with autism spectrum disorder.</title>
        <authorList>
            <person name="Efimov B.A."/>
            <person name="Chaplin A.V."/>
            <person name="Sokolova S.R."/>
            <person name="Pikina A.P."/>
            <person name="Korzhanova M."/>
            <person name="Belova V."/>
            <person name="Korostin D."/>
        </authorList>
    </citation>
    <scope>NUCLEOTIDE SEQUENCE</scope>
    <source>
        <strain evidence="2">ASD5510</strain>
    </source>
</reference>
<evidence type="ECO:0000256" key="1">
    <source>
        <dbReference type="SAM" id="Phobius"/>
    </source>
</evidence>
<dbReference type="AlphaFoldDB" id="A0A9J6QWT8"/>
<accession>A0A9J6QWT8</accession>
<name>A0A9J6QWT8_9FIRM</name>
<dbReference type="InterPro" id="IPR021359">
    <property type="entry name" value="DUF2812"/>
</dbReference>
<dbReference type="Proteomes" id="UP001065549">
    <property type="component" value="Unassembled WGS sequence"/>
</dbReference>
<dbReference type="RefSeq" id="WP_253019525.1">
    <property type="nucleotide sequence ID" value="NZ_JAOSHN010000007.1"/>
</dbReference>
<keyword evidence="1" id="KW-1133">Transmembrane helix</keyword>
<feature type="transmembrane region" description="Helical" evidence="1">
    <location>
        <begin position="152"/>
        <end position="172"/>
    </location>
</feature>
<feature type="transmembrane region" description="Helical" evidence="1">
    <location>
        <begin position="192"/>
        <end position="218"/>
    </location>
</feature>